<dbReference type="EMBL" id="CBDS010000079">
    <property type="protein sequence ID" value="CDB46255.1"/>
    <property type="molecule type" value="Genomic_DNA"/>
</dbReference>
<keyword evidence="3" id="KW-0997">Cell inner membrane</keyword>
<accession>R6IAD9</accession>
<evidence type="ECO:0000313" key="11">
    <source>
        <dbReference type="Proteomes" id="UP000484547"/>
    </source>
</evidence>
<sequence>MWLYYLLKTISTLVSWLPYKLVVNIGIGIGHLYHTIAKKQRIRAEETIKERLGYSDEEAKCTIKSLFVKLGITFMEIMYMPALNKDNIRGLVTFDRPDVLWEALNEGHGVVMLACHMDNWEWLGAALSLYGFPISAVEKPQPNRVYSDFMNELRKSVGQEIFSRGTSEILGCARAMKKGRMLGLIADQDGGYDGIFVPFFGKMAATPSGPAYFSRKFKAPIIPIFIVRKEGYYGHQAIVKDPIYYEDTGDRQLDDYRVTLKMTRIVEEVIREYPDNWLWFQHRWNTPYTPTGKEQEHVEK</sequence>
<reference evidence="7" key="1">
    <citation type="submission" date="2012-11" db="EMBL/GenBank/DDBJ databases">
        <title>Dependencies among metagenomic species, viruses, plasmids and units of genetic variation.</title>
        <authorList>
            <person name="Nielsen H.B."/>
            <person name="Almeida M."/>
            <person name="Juncker A.S."/>
            <person name="Rasmussen S."/>
            <person name="Li J."/>
            <person name="Sunagawa S."/>
            <person name="Plichta D."/>
            <person name="Gautier L."/>
            <person name="Le Chatelier E."/>
            <person name="Peletier E."/>
            <person name="Bonde I."/>
            <person name="Nielsen T."/>
            <person name="Manichanh C."/>
            <person name="Arumugam M."/>
            <person name="Batto J."/>
            <person name="Santos M.B.Q.D."/>
            <person name="Blom N."/>
            <person name="Borruel N."/>
            <person name="Burgdorf K.S."/>
            <person name="Boumezbeur F."/>
            <person name="Casellas F."/>
            <person name="Dore J."/>
            <person name="Guarner F."/>
            <person name="Hansen T."/>
            <person name="Hildebrand F."/>
            <person name="Kaas R.S."/>
            <person name="Kennedy S."/>
            <person name="Kristiansen K."/>
            <person name="Kultima J.R."/>
            <person name="Leonard P."/>
            <person name="Levenez F."/>
            <person name="Lund O."/>
            <person name="Moumen B."/>
            <person name="Le Paslier D."/>
            <person name="Pons N."/>
            <person name="Pedersen O."/>
            <person name="Prifti E."/>
            <person name="Qin J."/>
            <person name="Raes J."/>
            <person name="Tap J."/>
            <person name="Tims S."/>
            <person name="Ussery D.W."/>
            <person name="Yamada T."/>
            <person name="MetaHit consortium"/>
            <person name="Renault P."/>
            <person name="Sicheritz-Ponten T."/>
            <person name="Bork P."/>
            <person name="Wang J."/>
            <person name="Brunak S."/>
            <person name="Ehrlich S.D."/>
        </authorList>
    </citation>
    <scope>NUCLEOTIDE SEQUENCE [LARGE SCALE GENOMIC DNA]</scope>
</reference>
<protein>
    <submittedName>
        <fullName evidence="7">Lipid A biosynthesis (KDO)2-(Lauroyl)-lipid IVA acyltransferase</fullName>
    </submittedName>
    <submittedName>
        <fullName evidence="8">Lipid A biosynthesis acyltransferase</fullName>
    </submittedName>
</protein>
<keyword evidence="4 7" id="KW-0808">Transferase</keyword>
<evidence type="ECO:0000256" key="2">
    <source>
        <dbReference type="ARBA" id="ARBA00022475"/>
    </source>
</evidence>
<dbReference type="GO" id="GO:0016746">
    <property type="term" value="F:acyltransferase activity"/>
    <property type="evidence" value="ECO:0007669"/>
    <property type="project" value="UniProtKB-KW"/>
</dbReference>
<keyword evidence="6 7" id="KW-0012">Acyltransferase</keyword>
<organism evidence="7">
    <name type="scientific">Phascolarctobacterium faecium</name>
    <dbReference type="NCBI Taxonomy" id="33025"/>
    <lineage>
        <taxon>Bacteria</taxon>
        <taxon>Bacillati</taxon>
        <taxon>Bacillota</taxon>
        <taxon>Negativicutes</taxon>
        <taxon>Acidaminococcales</taxon>
        <taxon>Acidaminococcaceae</taxon>
        <taxon>Phascolarctobacterium</taxon>
    </lineage>
</organism>
<name>R6IAD9_9FIRM</name>
<dbReference type="Proteomes" id="UP000443070">
    <property type="component" value="Unassembled WGS sequence"/>
</dbReference>
<proteinExistence type="predicted"/>
<dbReference type="RefSeq" id="WP_021718212.1">
    <property type="nucleotide sequence ID" value="NZ_CAKVRS010000004.1"/>
</dbReference>
<dbReference type="HOGENOM" id="CLU_049421_4_2_9"/>
<evidence type="ECO:0000256" key="1">
    <source>
        <dbReference type="ARBA" id="ARBA00004533"/>
    </source>
</evidence>
<evidence type="ECO:0000313" key="7">
    <source>
        <dbReference type="EMBL" id="CDB46255.1"/>
    </source>
</evidence>
<dbReference type="Proteomes" id="UP000484547">
    <property type="component" value="Unassembled WGS sequence"/>
</dbReference>
<dbReference type="eggNOG" id="COG1560">
    <property type="taxonomic scope" value="Bacteria"/>
</dbReference>
<reference evidence="10 11" key="2">
    <citation type="journal article" date="2019" name="Nat. Med.">
        <title>A library of human gut bacterial isolates paired with longitudinal multiomics data enables mechanistic microbiome research.</title>
        <authorList>
            <person name="Poyet M."/>
            <person name="Groussin M."/>
            <person name="Gibbons S.M."/>
            <person name="Avila-Pacheco J."/>
            <person name="Jiang X."/>
            <person name="Kearney S.M."/>
            <person name="Perrotta A.R."/>
            <person name="Berdy B."/>
            <person name="Zhao S."/>
            <person name="Lieberman T.D."/>
            <person name="Swanson P.K."/>
            <person name="Smith M."/>
            <person name="Roesemann S."/>
            <person name="Alexander J.E."/>
            <person name="Rich S.A."/>
            <person name="Livny J."/>
            <person name="Vlamakis H."/>
            <person name="Clish C."/>
            <person name="Bullock K."/>
            <person name="Deik A."/>
            <person name="Scott J."/>
            <person name="Pierce K.A."/>
            <person name="Xavier R.J."/>
            <person name="Alm E.J."/>
        </authorList>
    </citation>
    <scope>NUCLEOTIDE SEQUENCE [LARGE SCALE GENOMIC DNA]</scope>
    <source>
        <strain evidence="8 11">BIOML-A13</strain>
        <strain evidence="9 10">BIOML-A3</strain>
    </source>
</reference>
<dbReference type="Pfam" id="PF03279">
    <property type="entry name" value="Lip_A_acyltrans"/>
    <property type="match status" value="1"/>
</dbReference>
<dbReference type="OrthoDB" id="9801955at2"/>
<comment type="caution">
    <text evidence="7">The sequence shown here is derived from an EMBL/GenBank/DDBJ whole genome shotgun (WGS) entry which is preliminary data.</text>
</comment>
<keyword evidence="10" id="KW-1185">Reference proteome</keyword>
<evidence type="ECO:0000256" key="4">
    <source>
        <dbReference type="ARBA" id="ARBA00022679"/>
    </source>
</evidence>
<evidence type="ECO:0000313" key="8">
    <source>
        <dbReference type="EMBL" id="MTT76206.1"/>
    </source>
</evidence>
<keyword evidence="2" id="KW-1003">Cell membrane</keyword>
<keyword evidence="5" id="KW-0472">Membrane</keyword>
<accession>A0A6I3RXK8</accession>
<evidence type="ECO:0000256" key="3">
    <source>
        <dbReference type="ARBA" id="ARBA00022519"/>
    </source>
</evidence>
<dbReference type="EMBL" id="WNBW01000005">
    <property type="protein sequence ID" value="MTU04270.1"/>
    <property type="molecule type" value="Genomic_DNA"/>
</dbReference>
<dbReference type="AlphaFoldDB" id="R6IAD9"/>
<dbReference type="InterPro" id="IPR004960">
    <property type="entry name" value="LipA_acyltrans"/>
</dbReference>
<dbReference type="GO" id="GO:0009247">
    <property type="term" value="P:glycolipid biosynthetic process"/>
    <property type="evidence" value="ECO:0007669"/>
    <property type="project" value="UniProtKB-ARBA"/>
</dbReference>
<comment type="subcellular location">
    <subcellularLocation>
        <location evidence="1">Cell inner membrane</location>
    </subcellularLocation>
</comment>
<evidence type="ECO:0000256" key="6">
    <source>
        <dbReference type="ARBA" id="ARBA00023315"/>
    </source>
</evidence>
<dbReference type="GO" id="GO:0005886">
    <property type="term" value="C:plasma membrane"/>
    <property type="evidence" value="ECO:0007669"/>
    <property type="project" value="UniProtKB-SubCell"/>
</dbReference>
<evidence type="ECO:0000313" key="10">
    <source>
        <dbReference type="Proteomes" id="UP000443070"/>
    </source>
</evidence>
<dbReference type="CDD" id="cd07984">
    <property type="entry name" value="LPLAT_LABLAT-like"/>
    <property type="match status" value="1"/>
</dbReference>
<gene>
    <name evidence="7" type="ORF">BN533_01312</name>
    <name evidence="8" type="ORF">GMD11_08010</name>
    <name evidence="9" type="ORF">GMD18_07665</name>
</gene>
<evidence type="ECO:0000256" key="5">
    <source>
        <dbReference type="ARBA" id="ARBA00023136"/>
    </source>
</evidence>
<dbReference type="PANTHER" id="PTHR30606">
    <property type="entry name" value="LIPID A BIOSYNTHESIS LAUROYL ACYLTRANSFERASE"/>
    <property type="match status" value="1"/>
</dbReference>
<dbReference type="EMBL" id="WNBM01000005">
    <property type="protein sequence ID" value="MTT76206.1"/>
    <property type="molecule type" value="Genomic_DNA"/>
</dbReference>
<dbReference type="STRING" id="1262914.BN533_01312"/>
<dbReference type="PANTHER" id="PTHR30606:SF10">
    <property type="entry name" value="PHOSPHATIDYLINOSITOL MANNOSIDE ACYLTRANSFERASE"/>
    <property type="match status" value="1"/>
</dbReference>
<evidence type="ECO:0000313" key="9">
    <source>
        <dbReference type="EMBL" id="MTU04270.1"/>
    </source>
</evidence>